<comment type="catalytic activity">
    <reaction evidence="7">
        <text>L-histidinol phosphate + H2O = L-histidinol + phosphate</text>
        <dbReference type="Rhea" id="RHEA:14465"/>
        <dbReference type="ChEBI" id="CHEBI:15377"/>
        <dbReference type="ChEBI" id="CHEBI:43474"/>
        <dbReference type="ChEBI" id="CHEBI:57699"/>
        <dbReference type="ChEBI" id="CHEBI:57980"/>
        <dbReference type="EC" id="3.1.3.15"/>
    </reaction>
</comment>
<dbReference type="SUPFAM" id="SSF89550">
    <property type="entry name" value="PHP domain-like"/>
    <property type="match status" value="1"/>
</dbReference>
<evidence type="ECO:0000256" key="3">
    <source>
        <dbReference type="ARBA" id="ARBA00013085"/>
    </source>
</evidence>
<dbReference type="InterPro" id="IPR016195">
    <property type="entry name" value="Pol/histidinol_Pase-like"/>
</dbReference>
<evidence type="ECO:0000259" key="8">
    <source>
        <dbReference type="Pfam" id="PF02811"/>
    </source>
</evidence>
<keyword evidence="5" id="KW-0378">Hydrolase</keyword>
<protein>
    <recommendedName>
        <fullName evidence="3">histidinol-phosphatase</fullName>
        <ecNumber evidence="3">3.1.3.15</ecNumber>
    </recommendedName>
</protein>
<accession>A0AAV3SMZ5</accession>
<dbReference type="GO" id="GO:0005737">
    <property type="term" value="C:cytoplasm"/>
    <property type="evidence" value="ECO:0007669"/>
    <property type="project" value="TreeGrafter"/>
</dbReference>
<dbReference type="GO" id="GO:0000105">
    <property type="term" value="P:L-histidine biosynthetic process"/>
    <property type="evidence" value="ECO:0007669"/>
    <property type="project" value="UniProtKB-KW"/>
</dbReference>
<comment type="pathway">
    <text evidence="1">Amino-acid biosynthesis; L-histidine biosynthesis; L-histidine from 5-phospho-alpha-D-ribose 1-diphosphate: step 8/9.</text>
</comment>
<evidence type="ECO:0000256" key="1">
    <source>
        <dbReference type="ARBA" id="ARBA00004970"/>
    </source>
</evidence>
<evidence type="ECO:0000256" key="2">
    <source>
        <dbReference type="ARBA" id="ARBA00009152"/>
    </source>
</evidence>
<keyword evidence="6" id="KW-0368">Histidine biosynthesis</keyword>
<sequence>MPSVYDFHAHTNYSDGAFLRWMVDAAADAGLDGIGFADHCTVSPDPGARRHRRAFGFNLDLTYERRRRAIDAVREDAAIDVFDAVEMDYDPDHEAAIGDFLDEAGFDYAVGSVHDLDGTNVHAEAHFAGKPESERRALVDRYFEKLTALIDSELFAVAAHPDLIERNAHLRGFATEDHYAAVADAFRDSRTVPEINAGCRLSDYGQFHPAPAFLDRLVEADVRVTVGTDSHEPDEIAPRAGEVEGELDRRGLDAVVLDEIVENA</sequence>
<evidence type="ECO:0000256" key="6">
    <source>
        <dbReference type="ARBA" id="ARBA00023102"/>
    </source>
</evidence>
<name>A0AAV3SMZ5_9EURY</name>
<dbReference type="Pfam" id="PF02811">
    <property type="entry name" value="PHP"/>
    <property type="match status" value="1"/>
</dbReference>
<dbReference type="InterPro" id="IPR004013">
    <property type="entry name" value="PHP_dom"/>
</dbReference>
<feature type="domain" description="PHP" evidence="8">
    <location>
        <begin position="6"/>
        <end position="196"/>
    </location>
</feature>
<comment type="similarity">
    <text evidence="2">Belongs to the PHP hydrolase family. HisK subfamily.</text>
</comment>
<evidence type="ECO:0000256" key="4">
    <source>
        <dbReference type="ARBA" id="ARBA00022605"/>
    </source>
</evidence>
<reference evidence="9" key="2">
    <citation type="submission" date="2023-12" db="EMBL/GenBank/DDBJ databases">
        <authorList>
            <person name="Sun Q."/>
            <person name="Inoue M."/>
        </authorList>
    </citation>
    <scope>NUCLEOTIDE SEQUENCE</scope>
    <source>
        <strain evidence="9">JCM 14265</strain>
    </source>
</reference>
<dbReference type="PANTHER" id="PTHR21039:SF0">
    <property type="entry name" value="HISTIDINOL-PHOSPHATASE"/>
    <property type="match status" value="1"/>
</dbReference>
<dbReference type="Proteomes" id="UP001501425">
    <property type="component" value="Unassembled WGS sequence"/>
</dbReference>
<proteinExistence type="inferred from homology"/>
<dbReference type="EC" id="3.1.3.15" evidence="3"/>
<comment type="caution">
    <text evidence="9">The sequence shown here is derived from an EMBL/GenBank/DDBJ whole genome shotgun (WGS) entry which is preliminary data.</text>
</comment>
<dbReference type="GO" id="GO:0004401">
    <property type="term" value="F:histidinol-phosphatase activity"/>
    <property type="evidence" value="ECO:0007669"/>
    <property type="project" value="UniProtKB-EC"/>
</dbReference>
<keyword evidence="4" id="KW-0028">Amino-acid biosynthesis</keyword>
<organism evidence="9 10">
    <name type="scientific">Halorubrum ejinorense</name>
    <dbReference type="NCBI Taxonomy" id="425309"/>
    <lineage>
        <taxon>Archaea</taxon>
        <taxon>Methanobacteriati</taxon>
        <taxon>Methanobacteriota</taxon>
        <taxon>Stenosarchaea group</taxon>
        <taxon>Halobacteria</taxon>
        <taxon>Halobacteriales</taxon>
        <taxon>Haloferacaceae</taxon>
        <taxon>Halorubrum</taxon>
    </lineage>
</organism>
<evidence type="ECO:0000256" key="5">
    <source>
        <dbReference type="ARBA" id="ARBA00022801"/>
    </source>
</evidence>
<gene>
    <name evidence="9" type="ORF">GCM10008994_05770</name>
</gene>
<dbReference type="EMBL" id="BAAADQ010000002">
    <property type="protein sequence ID" value="GAA0533792.1"/>
    <property type="molecule type" value="Genomic_DNA"/>
</dbReference>
<dbReference type="PANTHER" id="PTHR21039">
    <property type="entry name" value="HISTIDINOL PHOSPHATASE-RELATED"/>
    <property type="match status" value="1"/>
</dbReference>
<dbReference type="InterPro" id="IPR010140">
    <property type="entry name" value="Histidinol_P_phosphatase_HisJ"/>
</dbReference>
<dbReference type="Gene3D" id="3.20.20.140">
    <property type="entry name" value="Metal-dependent hydrolases"/>
    <property type="match status" value="1"/>
</dbReference>
<dbReference type="AlphaFoldDB" id="A0AAV3SMZ5"/>
<evidence type="ECO:0000313" key="10">
    <source>
        <dbReference type="Proteomes" id="UP001501425"/>
    </source>
</evidence>
<reference evidence="9" key="1">
    <citation type="journal article" date="2014" name="Int. J. Syst. Evol. Microbiol.">
        <title>Complete genome sequence of Corynebacterium casei LMG S-19264T (=DSM 44701T), isolated from a smear-ripened cheese.</title>
        <authorList>
            <consortium name="US DOE Joint Genome Institute (JGI-PGF)"/>
            <person name="Walter F."/>
            <person name="Albersmeier A."/>
            <person name="Kalinowski J."/>
            <person name="Ruckert C."/>
        </authorList>
    </citation>
    <scope>NUCLEOTIDE SEQUENCE</scope>
    <source>
        <strain evidence="9">JCM 14265</strain>
    </source>
</reference>
<evidence type="ECO:0000256" key="7">
    <source>
        <dbReference type="ARBA" id="ARBA00049158"/>
    </source>
</evidence>
<evidence type="ECO:0000313" key="9">
    <source>
        <dbReference type="EMBL" id="GAA0533792.1"/>
    </source>
</evidence>